<comment type="catalytic activity">
    <reaction evidence="22">
        <text>(S)-malate(in) + sulfate(out) = (S)-malate(out) + sulfate(in)</text>
        <dbReference type="Rhea" id="RHEA:71615"/>
        <dbReference type="ChEBI" id="CHEBI:15589"/>
        <dbReference type="ChEBI" id="CHEBI:16189"/>
    </reaction>
</comment>
<feature type="chain" id="PRO_5034206266" evidence="29">
    <location>
        <begin position="20"/>
        <end position="323"/>
    </location>
</feature>
<evidence type="ECO:0000256" key="29">
    <source>
        <dbReference type="SAM" id="SignalP"/>
    </source>
</evidence>
<feature type="signal peptide" evidence="29">
    <location>
        <begin position="1"/>
        <end position="19"/>
    </location>
</feature>
<comment type="similarity">
    <text evidence="2 28">Belongs to the mitochondrial carrier (TC 2.A.29) family.</text>
</comment>
<keyword evidence="8" id="KW-0496">Mitochondrion</keyword>
<comment type="catalytic activity">
    <reaction evidence="20">
        <text>malonate(in) + sulfate(out) = malonate(out) + sulfate(in)</text>
        <dbReference type="Rhea" id="RHEA:73195"/>
        <dbReference type="ChEBI" id="CHEBI:15792"/>
        <dbReference type="ChEBI" id="CHEBI:16189"/>
    </reaction>
</comment>
<dbReference type="Pfam" id="PF00153">
    <property type="entry name" value="Mito_carr"/>
    <property type="match status" value="3"/>
</dbReference>
<comment type="catalytic activity">
    <reaction evidence="17">
        <text>oxalate(in) + sulfate(out) = oxalate(out) + sulfate(in)</text>
        <dbReference type="Rhea" id="RHEA:72275"/>
        <dbReference type="ChEBI" id="CHEBI:16189"/>
        <dbReference type="ChEBI" id="CHEBI:30623"/>
    </reaction>
</comment>
<protein>
    <submittedName>
        <fullName evidence="30">Solute carrier family 25 member 30</fullName>
    </submittedName>
</protein>
<dbReference type="SUPFAM" id="SSF103506">
    <property type="entry name" value="Mitochondrial carrier"/>
    <property type="match status" value="1"/>
</dbReference>
<evidence type="ECO:0000256" key="25">
    <source>
        <dbReference type="ARBA" id="ARBA00052829"/>
    </source>
</evidence>
<feature type="repeat" description="Solcar" evidence="27">
    <location>
        <begin position="136"/>
        <end position="221"/>
    </location>
</feature>
<keyword evidence="6" id="KW-0999">Mitochondrion inner membrane</keyword>
<comment type="catalytic activity">
    <reaction evidence="23">
        <text>sulfate(out) + phosphate(in) = sulfate(in) + phosphate(out)</text>
        <dbReference type="Rhea" id="RHEA:71631"/>
        <dbReference type="ChEBI" id="CHEBI:16189"/>
        <dbReference type="ChEBI" id="CHEBI:43474"/>
    </reaction>
</comment>
<comment type="catalytic activity">
    <reaction evidence="26">
        <text>sulfite(in) + sulfate(out) = sulfite(out) + sulfate(in)</text>
        <dbReference type="Rhea" id="RHEA:73207"/>
        <dbReference type="ChEBI" id="CHEBI:16189"/>
        <dbReference type="ChEBI" id="CHEBI:17359"/>
    </reaction>
</comment>
<evidence type="ECO:0000256" key="7">
    <source>
        <dbReference type="ARBA" id="ARBA00022989"/>
    </source>
</evidence>
<organism evidence="30 31">
    <name type="scientific">Anser brachyrhynchus</name>
    <name type="common">Pink-footed goose</name>
    <dbReference type="NCBI Taxonomy" id="132585"/>
    <lineage>
        <taxon>Eukaryota</taxon>
        <taxon>Metazoa</taxon>
        <taxon>Chordata</taxon>
        <taxon>Craniata</taxon>
        <taxon>Vertebrata</taxon>
        <taxon>Euteleostomi</taxon>
        <taxon>Archelosauria</taxon>
        <taxon>Archosauria</taxon>
        <taxon>Dinosauria</taxon>
        <taxon>Saurischia</taxon>
        <taxon>Theropoda</taxon>
        <taxon>Coelurosauria</taxon>
        <taxon>Aves</taxon>
        <taxon>Neognathae</taxon>
        <taxon>Galloanserae</taxon>
        <taxon>Anseriformes</taxon>
        <taxon>Anatidae</taxon>
        <taxon>Anserinae</taxon>
        <taxon>Anser</taxon>
    </lineage>
</organism>
<evidence type="ECO:0000256" key="14">
    <source>
        <dbReference type="ARBA" id="ARBA00036015"/>
    </source>
</evidence>
<dbReference type="Gene3D" id="1.50.40.10">
    <property type="entry name" value="Mitochondrial carrier domain"/>
    <property type="match status" value="1"/>
</dbReference>
<keyword evidence="5" id="KW-0677">Repeat</keyword>
<comment type="subcellular location">
    <subcellularLocation>
        <location evidence="1">Mitochondrion inner membrane</location>
        <topology evidence="1">Multi-pass membrane protein</topology>
    </subcellularLocation>
</comment>
<evidence type="ECO:0000256" key="9">
    <source>
        <dbReference type="ARBA" id="ARBA00023136"/>
    </source>
</evidence>
<evidence type="ECO:0000256" key="12">
    <source>
        <dbReference type="ARBA" id="ARBA00035907"/>
    </source>
</evidence>
<dbReference type="GeneTree" id="ENSGT00940000158961"/>
<evidence type="ECO:0000256" key="4">
    <source>
        <dbReference type="ARBA" id="ARBA00022692"/>
    </source>
</evidence>
<comment type="catalytic activity">
    <reaction evidence="13">
        <text>(2R,3R)-tartrate(in) + sulfate(out) = (2R,3R)-tartrate(out) + sulfate(in)</text>
        <dbReference type="Rhea" id="RHEA:73403"/>
        <dbReference type="ChEBI" id="CHEBI:16189"/>
        <dbReference type="ChEBI" id="CHEBI:30924"/>
    </reaction>
</comment>
<comment type="catalytic activity">
    <reaction evidence="19">
        <text>phosphate(in) = phosphate(out)</text>
        <dbReference type="Rhea" id="RHEA:32823"/>
        <dbReference type="ChEBI" id="CHEBI:43474"/>
    </reaction>
</comment>
<comment type="catalytic activity">
    <reaction evidence="15">
        <text>(3S)-citramalate(in) + sulfate(out) = (3S)-citramalate(out) + sulfate(in)</text>
        <dbReference type="Rhea" id="RHEA:73223"/>
        <dbReference type="ChEBI" id="CHEBI:16189"/>
        <dbReference type="ChEBI" id="CHEBI:30936"/>
    </reaction>
</comment>
<evidence type="ECO:0000256" key="11">
    <source>
        <dbReference type="ARBA" id="ARBA00035807"/>
    </source>
</evidence>
<name>A0A8B9BNQ6_9AVES</name>
<evidence type="ECO:0000256" key="22">
    <source>
        <dbReference type="ARBA" id="ARBA00037004"/>
    </source>
</evidence>
<evidence type="ECO:0000313" key="31">
    <source>
        <dbReference type="Proteomes" id="UP000694426"/>
    </source>
</evidence>
<evidence type="ECO:0000313" key="30">
    <source>
        <dbReference type="Ensembl" id="ENSABRP00000006831.1"/>
    </source>
</evidence>
<feature type="repeat" description="Solcar" evidence="27">
    <location>
        <begin position="230"/>
        <end position="321"/>
    </location>
</feature>
<dbReference type="PROSITE" id="PS50920">
    <property type="entry name" value="SOLCAR"/>
    <property type="match status" value="3"/>
</dbReference>
<reference evidence="30" key="2">
    <citation type="submission" date="2025-09" db="UniProtKB">
        <authorList>
            <consortium name="Ensembl"/>
        </authorList>
    </citation>
    <scope>IDENTIFICATION</scope>
</reference>
<keyword evidence="3 28" id="KW-0813">Transport</keyword>
<reference evidence="30" key="1">
    <citation type="submission" date="2025-08" db="UniProtKB">
        <authorList>
            <consortium name="Ensembl"/>
        </authorList>
    </citation>
    <scope>IDENTIFICATION</scope>
</reference>
<evidence type="ECO:0000256" key="27">
    <source>
        <dbReference type="PROSITE-ProRule" id="PRU00282"/>
    </source>
</evidence>
<keyword evidence="7" id="KW-1133">Transmembrane helix</keyword>
<evidence type="ECO:0000256" key="1">
    <source>
        <dbReference type="ARBA" id="ARBA00004448"/>
    </source>
</evidence>
<dbReference type="Ensembl" id="ENSABRT00000009833.1">
    <property type="protein sequence ID" value="ENSABRP00000006831.1"/>
    <property type="gene ID" value="ENSABRG00000006269.1"/>
</dbReference>
<keyword evidence="29" id="KW-0732">Signal</keyword>
<dbReference type="InterPro" id="IPR002067">
    <property type="entry name" value="MCP"/>
</dbReference>
<evidence type="ECO:0000256" key="2">
    <source>
        <dbReference type="ARBA" id="ARBA00006375"/>
    </source>
</evidence>
<evidence type="ECO:0000256" key="26">
    <source>
        <dbReference type="ARBA" id="ARBA00052901"/>
    </source>
</evidence>
<keyword evidence="4 27" id="KW-0812">Transmembrane</keyword>
<comment type="catalytic activity">
    <reaction evidence="16">
        <text>D-aspartate(in) + sulfate(out) = D-aspartate(out) + sulfate(in)</text>
        <dbReference type="Rhea" id="RHEA:73399"/>
        <dbReference type="ChEBI" id="CHEBI:16189"/>
        <dbReference type="ChEBI" id="CHEBI:29990"/>
    </reaction>
</comment>
<evidence type="ECO:0000256" key="3">
    <source>
        <dbReference type="ARBA" id="ARBA00022448"/>
    </source>
</evidence>
<dbReference type="GO" id="GO:0005743">
    <property type="term" value="C:mitochondrial inner membrane"/>
    <property type="evidence" value="ECO:0007669"/>
    <property type="project" value="UniProtKB-SubCell"/>
</dbReference>
<accession>A0A8B9BNQ6</accession>
<evidence type="ECO:0000256" key="19">
    <source>
        <dbReference type="ARBA" id="ARBA00036616"/>
    </source>
</evidence>
<comment type="catalytic activity">
    <reaction evidence="11">
        <text>(3R)-citramalate(in) + sulfate(out) = (3R)-citramalate(out) + sulfate(in)</text>
        <dbReference type="Rhea" id="RHEA:73227"/>
        <dbReference type="ChEBI" id="CHEBI:16189"/>
        <dbReference type="ChEBI" id="CHEBI:30934"/>
    </reaction>
</comment>
<dbReference type="Proteomes" id="UP000694426">
    <property type="component" value="Unplaced"/>
</dbReference>
<evidence type="ECO:0000256" key="10">
    <source>
        <dbReference type="ARBA" id="ARBA00035765"/>
    </source>
</evidence>
<dbReference type="FunFam" id="1.50.40.10:FF:000006">
    <property type="entry name" value="brain mitochondrial carrier protein 1 isoform X1"/>
    <property type="match status" value="1"/>
</dbReference>
<evidence type="ECO:0000256" key="23">
    <source>
        <dbReference type="ARBA" id="ARBA00050259"/>
    </source>
</evidence>
<dbReference type="InterPro" id="IPR050391">
    <property type="entry name" value="Mito_Metabolite_Transporter"/>
</dbReference>
<sequence length="323" mass="36218">MLLNVSIYIYVILVLFVEALNPCFLSQKEDSIMSALNWKPFLYGGLASITAECGTFPIDLTKTRLQVQGQVNDAKYKEIRYRGMMHALVRICREEGLKALYSGIAPAMLRQASYGTIKIGTYQSLKRMFVEHPEDETLMINVLCGILSGVISSSIANPTDVLKIRMQAQGSVIQGGMMGNFIQIYQTEGTKGLWKGVSLTAQRAAIVVGVELPVYDLTKKHLIMSGYMGDTVYTHFLSSFTCGLAGALASNPVDVVRTRMMNERSQQNGAHSNYKGTLDCLLQTWKNEGFFALYKGFWPNWLRLGPWNIIFFLTYEQLKKLDL</sequence>
<comment type="catalytic activity">
    <reaction evidence="10">
        <text>maleate(in) + sulfate(out) = maleate(out) + sulfate(in)</text>
        <dbReference type="Rhea" id="RHEA:73199"/>
        <dbReference type="ChEBI" id="CHEBI:16189"/>
        <dbReference type="ChEBI" id="CHEBI:30780"/>
    </reaction>
</comment>
<dbReference type="AlphaFoldDB" id="A0A8B9BNQ6"/>
<keyword evidence="31" id="KW-1185">Reference proteome</keyword>
<comment type="catalytic activity">
    <reaction evidence="21">
        <text>(S)-malate(out) = (S)-malate(in)</text>
        <dbReference type="Rhea" id="RHEA:74555"/>
        <dbReference type="ChEBI" id="CHEBI:15589"/>
    </reaction>
</comment>
<dbReference type="PRINTS" id="PR00784">
    <property type="entry name" value="MTUNCOUPLING"/>
</dbReference>
<comment type="catalytic activity">
    <reaction evidence="14">
        <text>L-aspartate(in) + sulfate(out) = L-aspartate(out) + sulfate(in)</text>
        <dbReference type="Rhea" id="RHEA:73395"/>
        <dbReference type="ChEBI" id="CHEBI:16189"/>
        <dbReference type="ChEBI" id="CHEBI:29991"/>
    </reaction>
</comment>
<evidence type="ECO:0000256" key="28">
    <source>
        <dbReference type="RuleBase" id="RU000488"/>
    </source>
</evidence>
<gene>
    <name evidence="30" type="primary">SLC25A30</name>
</gene>
<evidence type="ECO:0000256" key="15">
    <source>
        <dbReference type="ARBA" id="ARBA00036130"/>
    </source>
</evidence>
<evidence type="ECO:0000256" key="20">
    <source>
        <dbReference type="ARBA" id="ARBA00036751"/>
    </source>
</evidence>
<evidence type="ECO:0000256" key="13">
    <source>
        <dbReference type="ARBA" id="ARBA00035985"/>
    </source>
</evidence>
<evidence type="ECO:0000256" key="17">
    <source>
        <dbReference type="ARBA" id="ARBA00036514"/>
    </source>
</evidence>
<evidence type="ECO:0000256" key="18">
    <source>
        <dbReference type="ARBA" id="ARBA00036586"/>
    </source>
</evidence>
<dbReference type="GO" id="GO:0005452">
    <property type="term" value="F:solute:inorganic anion antiporter activity"/>
    <property type="evidence" value="ECO:0007669"/>
    <property type="project" value="Ensembl"/>
</dbReference>
<comment type="catalytic activity">
    <reaction evidence="24">
        <text>sulfate(out) + succinate(in) = sulfate(in) + succinate(out)</text>
        <dbReference type="Rhea" id="RHEA:73411"/>
        <dbReference type="ChEBI" id="CHEBI:16189"/>
        <dbReference type="ChEBI" id="CHEBI:30031"/>
    </reaction>
</comment>
<comment type="catalytic activity">
    <reaction evidence="12">
        <text>sulfate(in) = sulfate(out)</text>
        <dbReference type="Rhea" id="RHEA:34983"/>
        <dbReference type="ChEBI" id="CHEBI:16189"/>
    </reaction>
</comment>
<feature type="repeat" description="Solcar" evidence="27">
    <location>
        <begin position="39"/>
        <end position="128"/>
    </location>
</feature>
<proteinExistence type="inferred from homology"/>
<evidence type="ECO:0000256" key="8">
    <source>
        <dbReference type="ARBA" id="ARBA00023128"/>
    </source>
</evidence>
<dbReference type="PANTHER" id="PTHR45618">
    <property type="entry name" value="MITOCHONDRIAL DICARBOXYLATE CARRIER-RELATED"/>
    <property type="match status" value="1"/>
</dbReference>
<comment type="catalytic activity">
    <reaction evidence="18">
        <text>(S,S)-tartrate(in) + sulfate(out) = (S,S)-tartrate(out) + sulfate(in)</text>
        <dbReference type="Rhea" id="RHEA:73407"/>
        <dbReference type="ChEBI" id="CHEBI:16189"/>
        <dbReference type="ChEBI" id="CHEBI:30927"/>
    </reaction>
</comment>
<comment type="catalytic activity">
    <reaction evidence="25">
        <text>thiosulfate(in) + sulfate(out) = thiosulfate(out) + sulfate(in)</text>
        <dbReference type="Rhea" id="RHEA:73215"/>
        <dbReference type="ChEBI" id="CHEBI:16189"/>
        <dbReference type="ChEBI" id="CHEBI:33542"/>
    </reaction>
</comment>
<evidence type="ECO:0000256" key="24">
    <source>
        <dbReference type="ARBA" id="ARBA00052073"/>
    </source>
</evidence>
<dbReference type="InterPro" id="IPR018108">
    <property type="entry name" value="MCP_transmembrane"/>
</dbReference>
<dbReference type="InterPro" id="IPR023395">
    <property type="entry name" value="MCP_dom_sf"/>
</dbReference>
<evidence type="ECO:0000256" key="16">
    <source>
        <dbReference type="ARBA" id="ARBA00036479"/>
    </source>
</evidence>
<evidence type="ECO:0000256" key="21">
    <source>
        <dbReference type="ARBA" id="ARBA00036759"/>
    </source>
</evidence>
<keyword evidence="9 27" id="KW-0472">Membrane</keyword>
<evidence type="ECO:0000256" key="5">
    <source>
        <dbReference type="ARBA" id="ARBA00022737"/>
    </source>
</evidence>
<evidence type="ECO:0000256" key="6">
    <source>
        <dbReference type="ARBA" id="ARBA00022792"/>
    </source>
</evidence>